<dbReference type="Proteomes" id="UP001595075">
    <property type="component" value="Unassembled WGS sequence"/>
</dbReference>
<dbReference type="PANTHER" id="PTHR23402">
    <property type="entry name" value="PROTEASE FAMILY C15 PYROGLUTAMYL-PEPTIDASE I-RELATED"/>
    <property type="match status" value="1"/>
</dbReference>
<name>A0ABR4CFA3_9HELO</name>
<dbReference type="Gene3D" id="3.40.630.20">
    <property type="entry name" value="Peptidase C15, pyroglutamyl peptidase I-like"/>
    <property type="match status" value="1"/>
</dbReference>
<evidence type="ECO:0000256" key="2">
    <source>
        <dbReference type="ARBA" id="ARBA00022670"/>
    </source>
</evidence>
<dbReference type="EMBL" id="JAZHXI010000009">
    <property type="protein sequence ID" value="KAL2068166.1"/>
    <property type="molecule type" value="Genomic_DNA"/>
</dbReference>
<keyword evidence="2" id="KW-0645">Protease</keyword>
<keyword evidence="3" id="KW-0378">Hydrolase</keyword>
<gene>
    <name evidence="5" type="ORF">VTL71DRAFT_16264</name>
</gene>
<keyword evidence="6" id="KW-1185">Reference proteome</keyword>
<protein>
    <submittedName>
        <fullName evidence="5">Uncharacterized protein</fullName>
    </submittedName>
</protein>
<evidence type="ECO:0000313" key="6">
    <source>
        <dbReference type="Proteomes" id="UP001595075"/>
    </source>
</evidence>
<dbReference type="InterPro" id="IPR036440">
    <property type="entry name" value="Peptidase_C15-like_sf"/>
</dbReference>
<keyword evidence="4" id="KW-0788">Thiol protease</keyword>
<dbReference type="SUPFAM" id="SSF53182">
    <property type="entry name" value="Pyrrolidone carboxyl peptidase (pyroglutamate aminopeptidase)"/>
    <property type="match status" value="1"/>
</dbReference>
<proteinExistence type="inferred from homology"/>
<reference evidence="5 6" key="1">
    <citation type="journal article" date="2024" name="Commun. Biol.">
        <title>Comparative genomic analysis of thermophilic fungi reveals convergent evolutionary adaptations and gene losses.</title>
        <authorList>
            <person name="Steindorff A.S."/>
            <person name="Aguilar-Pontes M.V."/>
            <person name="Robinson A.J."/>
            <person name="Andreopoulos B."/>
            <person name="LaButti K."/>
            <person name="Kuo A."/>
            <person name="Mondo S."/>
            <person name="Riley R."/>
            <person name="Otillar R."/>
            <person name="Haridas S."/>
            <person name="Lipzen A."/>
            <person name="Grimwood J."/>
            <person name="Schmutz J."/>
            <person name="Clum A."/>
            <person name="Reid I.D."/>
            <person name="Moisan M.C."/>
            <person name="Butler G."/>
            <person name="Nguyen T.T.M."/>
            <person name="Dewar K."/>
            <person name="Conant G."/>
            <person name="Drula E."/>
            <person name="Henrissat B."/>
            <person name="Hansel C."/>
            <person name="Singer S."/>
            <person name="Hutchinson M.I."/>
            <person name="de Vries R.P."/>
            <person name="Natvig D.O."/>
            <person name="Powell A.J."/>
            <person name="Tsang A."/>
            <person name="Grigoriev I.V."/>
        </authorList>
    </citation>
    <scope>NUCLEOTIDE SEQUENCE [LARGE SCALE GENOMIC DNA]</scope>
    <source>
        <strain evidence="5 6">CBS 494.80</strain>
    </source>
</reference>
<comment type="similarity">
    <text evidence="1">Belongs to the peptidase C15 family.</text>
</comment>
<evidence type="ECO:0000313" key="5">
    <source>
        <dbReference type="EMBL" id="KAL2068166.1"/>
    </source>
</evidence>
<sequence length="242" mass="27360">MFTVAVTGNAPFMEFDWNTSLLVRDALPEFIQRPGKEDIRILKFARVTRDMYEDVRRTSAEIWGGRRALFLPEPAASEKEDIVDVSMVLHLGMVALGWNPNVFRFETIARREGYKLPGDDGKHIDSKELKDLGLPETLHTSFDIEAAWRKVKDQYPLKILYQDPDTSVSDDAGLYFCEFRLYSSLAEPLLNEKLRNKSGRVVFQHLPQAHSSEAIELARDVTVAFISALADDSIAVAQALSL</sequence>
<evidence type="ECO:0000256" key="3">
    <source>
        <dbReference type="ARBA" id="ARBA00022801"/>
    </source>
</evidence>
<comment type="caution">
    <text evidence="5">The sequence shown here is derived from an EMBL/GenBank/DDBJ whole genome shotgun (WGS) entry which is preliminary data.</text>
</comment>
<dbReference type="InterPro" id="IPR016125">
    <property type="entry name" value="Peptidase_C15-like"/>
</dbReference>
<accession>A0ABR4CFA3</accession>
<evidence type="ECO:0000256" key="1">
    <source>
        <dbReference type="ARBA" id="ARBA00006641"/>
    </source>
</evidence>
<dbReference type="PANTHER" id="PTHR23402:SF1">
    <property type="entry name" value="PYROGLUTAMYL-PEPTIDASE I"/>
    <property type="match status" value="1"/>
</dbReference>
<organism evidence="5 6">
    <name type="scientific">Oculimacula yallundae</name>
    <dbReference type="NCBI Taxonomy" id="86028"/>
    <lineage>
        <taxon>Eukaryota</taxon>
        <taxon>Fungi</taxon>
        <taxon>Dikarya</taxon>
        <taxon>Ascomycota</taxon>
        <taxon>Pezizomycotina</taxon>
        <taxon>Leotiomycetes</taxon>
        <taxon>Helotiales</taxon>
        <taxon>Ploettnerulaceae</taxon>
        <taxon>Oculimacula</taxon>
    </lineage>
</organism>
<evidence type="ECO:0000256" key="4">
    <source>
        <dbReference type="ARBA" id="ARBA00022807"/>
    </source>
</evidence>